<dbReference type="EMBL" id="MK726069">
    <property type="protein sequence ID" value="QEV84565.1"/>
    <property type="molecule type" value="Genomic_DNA"/>
</dbReference>
<dbReference type="Pfam" id="PF05151">
    <property type="entry name" value="PsbM"/>
    <property type="match status" value="1"/>
</dbReference>
<evidence type="ECO:0000256" key="7">
    <source>
        <dbReference type="ARBA" id="ARBA00023276"/>
    </source>
</evidence>
<name>A0A5J6KIZ3_9ASPA</name>
<dbReference type="SUPFAM" id="SSF161033">
    <property type="entry name" value="Photosystem II reaction center protein M, PsbM"/>
    <property type="match status" value="1"/>
</dbReference>
<comment type="subcellular location">
    <subcellularLocation>
        <location evidence="8">Cellular thylakoid membrane</location>
        <topology evidence="8">Single-pass membrane protein</topology>
    </subcellularLocation>
    <subcellularLocation>
        <location evidence="1">Membrane</location>
        <topology evidence="1">Single-pass membrane protein</topology>
    </subcellularLocation>
</comment>
<evidence type="ECO:0000256" key="1">
    <source>
        <dbReference type="ARBA" id="ARBA00004167"/>
    </source>
</evidence>
<dbReference type="HAMAP" id="MF_00438">
    <property type="entry name" value="PSII_PsbM"/>
    <property type="match status" value="1"/>
</dbReference>
<feature type="transmembrane region" description="Helical" evidence="8">
    <location>
        <begin position="6"/>
        <end position="27"/>
    </location>
</feature>
<organism evidence="10">
    <name type="scientific">Hexalectris arizonica</name>
    <dbReference type="NCBI Taxonomy" id="646075"/>
    <lineage>
        <taxon>Eukaryota</taxon>
        <taxon>Viridiplantae</taxon>
        <taxon>Streptophyta</taxon>
        <taxon>Embryophyta</taxon>
        <taxon>Tracheophyta</taxon>
        <taxon>Spermatophyta</taxon>
        <taxon>Magnoliopsida</taxon>
        <taxon>Liliopsida</taxon>
        <taxon>Asparagales</taxon>
        <taxon>Orchidaceae</taxon>
        <taxon>Epidendroideae</taxon>
        <taxon>Epidendreae</taxon>
        <taxon>Bletiinae</taxon>
        <taxon>Hexalectris</taxon>
    </lineage>
</organism>
<dbReference type="EMBL" id="MK726079">
    <property type="protein sequence ID" value="QEV85057.1"/>
    <property type="molecule type" value="Genomic_DNA"/>
</dbReference>
<dbReference type="EMBL" id="MK726083">
    <property type="protein sequence ID" value="QEV85270.1"/>
    <property type="molecule type" value="Genomic_DNA"/>
</dbReference>
<comment type="function">
    <text evidence="8">One of the components of the core complex of photosystem II (PSII). PSII is a light-driven water:plastoquinone oxidoreductase that uses light energy to abstract electrons from H(2)O, generating O(2) and a proton gradient subsequently used for ATP formation. It consists of a core antenna complex that captures photons, and an electron transfer chain that converts photonic excitation into a charge separation. This subunit is found at the monomer-monomer interface.</text>
</comment>
<dbReference type="GO" id="GO:0042651">
    <property type="term" value="C:thylakoid membrane"/>
    <property type="evidence" value="ECO:0007669"/>
    <property type="project" value="UniProtKB-UniRule"/>
</dbReference>
<dbReference type="GO" id="GO:0019684">
    <property type="term" value="P:photosynthesis, light reaction"/>
    <property type="evidence" value="ECO:0007669"/>
    <property type="project" value="InterPro"/>
</dbReference>
<reference evidence="10" key="2">
    <citation type="submission" date="2019-03" db="EMBL/GenBank/DDBJ databases">
        <title>Plastid phylogenomics of Hexalectris.</title>
        <authorList>
            <person name="Barrett C."/>
            <person name="Kennedy A."/>
        </authorList>
    </citation>
    <scope>NUCLEOTIDE SEQUENCE</scope>
</reference>
<evidence type="ECO:0000256" key="2">
    <source>
        <dbReference type="ARBA" id="ARBA00022469"/>
    </source>
</evidence>
<keyword evidence="4 8" id="KW-0812">Transmembrane</keyword>
<evidence type="ECO:0000256" key="5">
    <source>
        <dbReference type="ARBA" id="ARBA00022989"/>
    </source>
</evidence>
<geneLocation type="plastid" evidence="10"/>
<dbReference type="NCBIfam" id="TIGR03038">
    <property type="entry name" value="PS_II_psbM"/>
    <property type="match status" value="1"/>
</dbReference>
<evidence type="ECO:0000256" key="3">
    <source>
        <dbReference type="ARBA" id="ARBA00022531"/>
    </source>
</evidence>
<evidence type="ECO:0000313" key="10">
    <source>
        <dbReference type="EMBL" id="QEV85270.1"/>
    </source>
</evidence>
<dbReference type="AlphaFoldDB" id="A0A5J6KIZ3"/>
<keyword evidence="6 8" id="KW-0472">Membrane</keyword>
<dbReference type="GO" id="GO:0009523">
    <property type="term" value="C:photosystem II"/>
    <property type="evidence" value="ECO:0007669"/>
    <property type="project" value="UniProtKB-KW"/>
</dbReference>
<dbReference type="GO" id="GO:0005737">
    <property type="term" value="C:cytoplasm"/>
    <property type="evidence" value="ECO:0007669"/>
    <property type="project" value="UniProtKB-ARBA"/>
</dbReference>
<keyword evidence="3 8" id="KW-0602">Photosynthesis</keyword>
<protein>
    <recommendedName>
        <fullName evidence="8">Photosystem II reaction center protein M</fullName>
        <shortName evidence="8">PSII-M</shortName>
    </recommendedName>
</protein>
<comment type="subunit">
    <text evidence="8">PSII is composed of 1 copy each of membrane proteins PsbA, PsbB, PsbC, PsbD, PsbE, PsbF, PsbH, PsbI, PsbJ, PsbK, PsbL, PsbM, PsbT, PsbX, PsbY, PsbZ, Psb30/Ycf12, at least 3 peripheral proteins of the oxygen-evolving complex and a large number of cofactors. It forms dimeric complexes.</text>
</comment>
<gene>
    <name evidence="8 10" type="primary">psbM</name>
</gene>
<dbReference type="EMBL" id="MK726082">
    <property type="protein sequence ID" value="QEV85225.1"/>
    <property type="molecule type" value="Genomic_DNA"/>
</dbReference>
<evidence type="ECO:0000256" key="6">
    <source>
        <dbReference type="ARBA" id="ARBA00023136"/>
    </source>
</evidence>
<dbReference type="InterPro" id="IPR037269">
    <property type="entry name" value="PSII_PsbM_sf"/>
</dbReference>
<dbReference type="PANTHER" id="PTHR35774:SF1">
    <property type="entry name" value="PHOTOSYSTEM II REACTION CENTER PROTEIN M"/>
    <property type="match status" value="1"/>
</dbReference>
<keyword evidence="2 8" id="KW-0674">Reaction center</keyword>
<comment type="similarity">
    <text evidence="8">Belongs to the PsbM family.</text>
</comment>
<evidence type="ECO:0000256" key="8">
    <source>
        <dbReference type="HAMAP-Rule" id="MF_00438"/>
    </source>
</evidence>
<proteinExistence type="inferred from homology"/>
<evidence type="ECO:0000313" key="9">
    <source>
        <dbReference type="EMBL" id="QEV85225.1"/>
    </source>
</evidence>
<dbReference type="InterPro" id="IPR007826">
    <property type="entry name" value="PSII_PsbM"/>
</dbReference>
<dbReference type="PANTHER" id="PTHR35774">
    <property type="entry name" value="PHOTOSYSTEM II REACTION CENTER PROTEIN M"/>
    <property type="match status" value="1"/>
</dbReference>
<keyword evidence="10" id="KW-0934">Plastid</keyword>
<evidence type="ECO:0000256" key="4">
    <source>
        <dbReference type="ARBA" id="ARBA00022692"/>
    </source>
</evidence>
<keyword evidence="7 8" id="KW-0604">Photosystem II</keyword>
<accession>A0A5J6KIZ3</accession>
<keyword evidence="8" id="KW-0793">Thylakoid</keyword>
<keyword evidence="5 8" id="KW-1133">Transmembrane helix</keyword>
<reference evidence="9" key="1">
    <citation type="journal article" date="2019" name="Mol. Biol. Evol.">
        <title>Unprecedented Parallel Photosynthetic Losses in a Heterotrophic Orchid Genus.</title>
        <authorList>
            <person name="Barrett C.F."/>
            <person name="Sinn B.T."/>
            <person name="Kennedy A.H."/>
        </authorList>
    </citation>
    <scope>NUCLEOTIDE SEQUENCE</scope>
</reference>
<sequence>MEVNILALIATALFILVTTAFLLIIYVKTVSQND</sequence>